<dbReference type="PROSITE" id="PS50003">
    <property type="entry name" value="PH_DOMAIN"/>
    <property type="match status" value="1"/>
</dbReference>
<keyword evidence="4" id="KW-1185">Reference proteome</keyword>
<feature type="region of interest" description="Disordered" evidence="1">
    <location>
        <begin position="20"/>
        <end position="61"/>
    </location>
</feature>
<dbReference type="Proteomes" id="UP000636800">
    <property type="component" value="Chromosome 13"/>
</dbReference>
<dbReference type="InterPro" id="IPR001849">
    <property type="entry name" value="PH_domain"/>
</dbReference>
<evidence type="ECO:0000313" key="3">
    <source>
        <dbReference type="EMBL" id="KAG0455518.1"/>
    </source>
</evidence>
<dbReference type="EMBL" id="JADCNL010000013">
    <property type="protein sequence ID" value="KAG0455518.1"/>
    <property type="molecule type" value="Genomic_DNA"/>
</dbReference>
<proteinExistence type="predicted"/>
<organism evidence="3 4">
    <name type="scientific">Vanilla planifolia</name>
    <name type="common">Vanilla</name>
    <dbReference type="NCBI Taxonomy" id="51239"/>
    <lineage>
        <taxon>Eukaryota</taxon>
        <taxon>Viridiplantae</taxon>
        <taxon>Streptophyta</taxon>
        <taxon>Embryophyta</taxon>
        <taxon>Tracheophyta</taxon>
        <taxon>Spermatophyta</taxon>
        <taxon>Magnoliopsida</taxon>
        <taxon>Liliopsida</taxon>
        <taxon>Asparagales</taxon>
        <taxon>Orchidaceae</taxon>
        <taxon>Vanilloideae</taxon>
        <taxon>Vanilleae</taxon>
        <taxon>Vanilla</taxon>
    </lineage>
</organism>
<dbReference type="SMART" id="SM00233">
    <property type="entry name" value="PH"/>
    <property type="match status" value="1"/>
</dbReference>
<dbReference type="CDD" id="cd00821">
    <property type="entry name" value="PH"/>
    <property type="match status" value="1"/>
</dbReference>
<dbReference type="SUPFAM" id="SSF50729">
    <property type="entry name" value="PH domain-like"/>
    <property type="match status" value="1"/>
</dbReference>
<dbReference type="InterPro" id="IPR011993">
    <property type="entry name" value="PH-like_dom_sf"/>
</dbReference>
<name>A0A835PMN4_VANPL</name>
<evidence type="ECO:0000256" key="1">
    <source>
        <dbReference type="SAM" id="MobiDB-lite"/>
    </source>
</evidence>
<dbReference type="InterPro" id="IPR052799">
    <property type="entry name" value="Rho_GAP_Regulators"/>
</dbReference>
<feature type="compositionally biased region" description="Basic and acidic residues" evidence="1">
    <location>
        <begin position="24"/>
        <end position="49"/>
    </location>
</feature>
<reference evidence="3 4" key="1">
    <citation type="journal article" date="2020" name="Nat. Food">
        <title>A phased Vanilla planifolia genome enables genetic improvement of flavour and production.</title>
        <authorList>
            <person name="Hasing T."/>
            <person name="Tang H."/>
            <person name="Brym M."/>
            <person name="Khazi F."/>
            <person name="Huang T."/>
            <person name="Chambers A.H."/>
        </authorList>
    </citation>
    <scope>NUCLEOTIDE SEQUENCE [LARGE SCALE GENOMIC DNA]</scope>
    <source>
        <tissue evidence="3">Leaf</tissue>
    </source>
</reference>
<dbReference type="Gene3D" id="2.30.29.30">
    <property type="entry name" value="Pleckstrin-homology domain (PH domain)/Phosphotyrosine-binding domain (PTB)"/>
    <property type="match status" value="1"/>
</dbReference>
<evidence type="ECO:0000313" key="4">
    <source>
        <dbReference type="Proteomes" id="UP000636800"/>
    </source>
</evidence>
<dbReference type="PANTHER" id="PTHR46265:SF2">
    <property type="entry name" value="RHO GTPASE-ACTIVATING PROTEIN 7"/>
    <property type="match status" value="1"/>
</dbReference>
<comment type="caution">
    <text evidence="3">The sequence shown here is derived from an EMBL/GenBank/DDBJ whole genome shotgun (WGS) entry which is preliminary data.</text>
</comment>
<dbReference type="AlphaFoldDB" id="A0A835PMN4"/>
<sequence length="335" mass="38211">MRAAKTRKCQRCSKKRRSWLLGTRRGERSDESAPLRGERRRAGCNENKEKKKRRRTVDERETVQGFPYPRCPHQFETRRSYKRWLRLLKVQRKARHVNVGRVRKISGQQGPLKMLTICPIAALIVREPNSINIIIKEGWRVNFEEILKSGPLLISSKGIGWTSWKKRWFVLSHTSLMFYRADPNVLPPKGSETPNPTLGGIELNNSGSVVVKTDKKLLTVLFPDGRDGRAFTLKTDTLEELNEWKIALENALAQAPSAAQVMGQNAIFRNEAVDLVEASIEQCKDKPPSAFSIIGRPVLLALEDSDGSPSFLEKALRFIEEHGKLFSNFLIFDFM</sequence>
<gene>
    <name evidence="3" type="ORF">HPP92_024810</name>
</gene>
<evidence type="ECO:0000259" key="2">
    <source>
        <dbReference type="PROSITE" id="PS50003"/>
    </source>
</evidence>
<protein>
    <recommendedName>
        <fullName evidence="2">PH domain-containing protein</fullName>
    </recommendedName>
</protein>
<accession>A0A835PMN4</accession>
<dbReference type="Pfam" id="PF00169">
    <property type="entry name" value="PH"/>
    <property type="match status" value="1"/>
</dbReference>
<dbReference type="PANTHER" id="PTHR46265">
    <property type="entry name" value="RHO GTPASE-ACTIVATING PROTEIN 7"/>
    <property type="match status" value="1"/>
</dbReference>
<feature type="domain" description="PH" evidence="2">
    <location>
        <begin position="145"/>
        <end position="253"/>
    </location>
</feature>